<comment type="subcellular location">
    <subcellularLocation>
        <location evidence="1">Cell outer membrane</location>
    </subcellularLocation>
</comment>
<dbReference type="GO" id="GO:0009279">
    <property type="term" value="C:cell outer membrane"/>
    <property type="evidence" value="ECO:0007669"/>
    <property type="project" value="UniProtKB-SubCell"/>
</dbReference>
<proteinExistence type="inferred from homology"/>
<reference evidence="9 10" key="1">
    <citation type="submission" date="2018-05" db="EMBL/GenBank/DDBJ databases">
        <title>Genomic Encyclopedia of Type Strains, Phase IV (KMG-IV): sequencing the most valuable type-strain genomes for metagenomic binning, comparative biology and taxonomic classification.</title>
        <authorList>
            <person name="Goeker M."/>
        </authorList>
    </citation>
    <scope>NUCLEOTIDE SEQUENCE [LARGE SCALE GENOMIC DNA]</scope>
    <source>
        <strain evidence="9 10">DSM 100333</strain>
    </source>
</reference>
<accession>A0A2U0U1I4</accession>
<comment type="similarity">
    <text evidence="2">Belongs to the bacteroidetes fimbrillin superfamily. FimB/Mfa2 family.</text>
</comment>
<dbReference type="OrthoDB" id="1081401at2"/>
<keyword evidence="4" id="KW-0472">Membrane</keyword>
<keyword evidence="5" id="KW-0564">Palmitate</keyword>
<gene>
    <name evidence="9" type="ORF">C7379_11832</name>
</gene>
<name>A0A2U0U1I4_9BACT</name>
<evidence type="ECO:0000256" key="8">
    <source>
        <dbReference type="SAM" id="SignalP"/>
    </source>
</evidence>
<protein>
    <submittedName>
        <fullName evidence="9">Fimbrillin-A associated anchor protein Mfa1/Mfa2</fullName>
    </submittedName>
</protein>
<dbReference type="RefSeq" id="WP_116617074.1">
    <property type="nucleotide sequence ID" value="NZ_QENY01000018.1"/>
</dbReference>
<feature type="chain" id="PRO_5015637999" evidence="8">
    <location>
        <begin position="27"/>
        <end position="303"/>
    </location>
</feature>
<organism evidence="9 10">
    <name type="scientific">Hallella colorans</name>
    <dbReference type="NCBI Taxonomy" id="1703337"/>
    <lineage>
        <taxon>Bacteria</taxon>
        <taxon>Pseudomonadati</taxon>
        <taxon>Bacteroidota</taxon>
        <taxon>Bacteroidia</taxon>
        <taxon>Bacteroidales</taxon>
        <taxon>Prevotellaceae</taxon>
        <taxon>Hallella</taxon>
    </lineage>
</organism>
<sequence>MKTFRGLCVLACVSCLFCMSFTSCQKAVYDDVDTPVENKAGIPIKFIVSSFERMDARSMSFSRGTDVRSICSRLNLAVYNGTQKIKQINQLSTDSDFGTLQLTLPEGKYKIVVLAHNGAKNPTMTDIEKIGFNGKLTDTFYYCTNITVGSEAQSFDVDLKRAVAMVRFQTNKIPANVSKMKFYYTGGSSSLNALLGGGAVKSRQTEEIAVSTDMVGNPGSFDIFSIPRSDSNLLTMDVTAFDNENAQIFHKRIDGIQIKRNFITELNGSFFGNGDDGGGEIVNGQIKLNLFSNDEWQTIKMTY</sequence>
<comment type="caution">
    <text evidence="9">The sequence shown here is derived from an EMBL/GenBank/DDBJ whole genome shotgun (WGS) entry which is preliminary data.</text>
</comment>
<feature type="signal peptide" evidence="8">
    <location>
        <begin position="1"/>
        <end position="26"/>
    </location>
</feature>
<dbReference type="AlphaFoldDB" id="A0A2U0U1I4"/>
<evidence type="ECO:0000256" key="4">
    <source>
        <dbReference type="ARBA" id="ARBA00023136"/>
    </source>
</evidence>
<evidence type="ECO:0000313" key="9">
    <source>
        <dbReference type="EMBL" id="PVX50150.1"/>
    </source>
</evidence>
<evidence type="ECO:0000256" key="6">
    <source>
        <dbReference type="ARBA" id="ARBA00023237"/>
    </source>
</evidence>
<evidence type="ECO:0000256" key="7">
    <source>
        <dbReference type="ARBA" id="ARBA00023288"/>
    </source>
</evidence>
<dbReference type="PROSITE" id="PS51257">
    <property type="entry name" value="PROKAR_LIPOPROTEIN"/>
    <property type="match status" value="1"/>
</dbReference>
<keyword evidence="10" id="KW-1185">Reference proteome</keyword>
<keyword evidence="7" id="KW-0449">Lipoprotein</keyword>
<evidence type="ECO:0000313" key="10">
    <source>
        <dbReference type="Proteomes" id="UP000245870"/>
    </source>
</evidence>
<dbReference type="InterPro" id="IPR014941">
    <property type="entry name" value="FimB/Mfa2/Mfa3"/>
</dbReference>
<keyword evidence="6" id="KW-0998">Cell outer membrane</keyword>
<evidence type="ECO:0000256" key="1">
    <source>
        <dbReference type="ARBA" id="ARBA00004442"/>
    </source>
</evidence>
<dbReference type="Pfam" id="PF08842">
    <property type="entry name" value="Mfa2"/>
    <property type="match status" value="1"/>
</dbReference>
<keyword evidence="3 8" id="KW-0732">Signal</keyword>
<dbReference type="Proteomes" id="UP000245870">
    <property type="component" value="Unassembled WGS sequence"/>
</dbReference>
<evidence type="ECO:0000256" key="5">
    <source>
        <dbReference type="ARBA" id="ARBA00023139"/>
    </source>
</evidence>
<evidence type="ECO:0000256" key="2">
    <source>
        <dbReference type="ARBA" id="ARBA00007248"/>
    </source>
</evidence>
<evidence type="ECO:0000256" key="3">
    <source>
        <dbReference type="ARBA" id="ARBA00022729"/>
    </source>
</evidence>
<dbReference type="EMBL" id="QENY01000018">
    <property type="protein sequence ID" value="PVX50150.1"/>
    <property type="molecule type" value="Genomic_DNA"/>
</dbReference>